<comment type="similarity">
    <text evidence="2">Belongs to the RED family.</text>
</comment>
<evidence type="ECO:0000256" key="1">
    <source>
        <dbReference type="ARBA" id="ARBA00004123"/>
    </source>
</evidence>
<feature type="compositionally biased region" description="Basic residues" evidence="5">
    <location>
        <begin position="62"/>
        <end position="80"/>
    </location>
</feature>
<evidence type="ECO:0000313" key="10">
    <source>
        <dbReference type="WBParaSite" id="HNAJ_0000115301-mRNA-1"/>
    </source>
</evidence>
<feature type="compositionally biased region" description="Basic and acidic residues" evidence="5">
    <location>
        <begin position="559"/>
        <end position="568"/>
    </location>
</feature>
<dbReference type="OrthoDB" id="3366823at2759"/>
<dbReference type="WBParaSite" id="HNAJ_0000115301-mRNA-1">
    <property type="protein sequence ID" value="HNAJ_0000115301-mRNA-1"/>
    <property type="gene ID" value="HNAJ_0000115301"/>
</dbReference>
<feature type="compositionally biased region" description="Basic and acidic residues" evidence="5">
    <location>
        <begin position="373"/>
        <end position="394"/>
    </location>
</feature>
<comment type="subcellular location">
    <subcellularLocation>
        <location evidence="1">Nucleus</location>
    </subcellularLocation>
</comment>
<evidence type="ECO:0000313" key="8">
    <source>
        <dbReference type="EMBL" id="VDN97012.1"/>
    </source>
</evidence>
<dbReference type="Proteomes" id="UP000278807">
    <property type="component" value="Unassembled WGS sequence"/>
</dbReference>
<dbReference type="InterPro" id="IPR012492">
    <property type="entry name" value="RED_C"/>
</dbReference>
<feature type="domain" description="RED-like N-terminal" evidence="7">
    <location>
        <begin position="86"/>
        <end position="329"/>
    </location>
</feature>
<feature type="domain" description="Protein RED C-terminal" evidence="6">
    <location>
        <begin position="472"/>
        <end position="587"/>
    </location>
</feature>
<evidence type="ECO:0000259" key="7">
    <source>
        <dbReference type="Pfam" id="PF07808"/>
    </source>
</evidence>
<dbReference type="Pfam" id="PF07807">
    <property type="entry name" value="RED_C"/>
    <property type="match status" value="1"/>
</dbReference>
<feature type="region of interest" description="Disordered" evidence="5">
    <location>
        <begin position="483"/>
        <end position="510"/>
    </location>
</feature>
<keyword evidence="9" id="KW-1185">Reference proteome</keyword>
<evidence type="ECO:0000256" key="3">
    <source>
        <dbReference type="ARBA" id="ARBA00022737"/>
    </source>
</evidence>
<feature type="region of interest" description="Disordered" evidence="5">
    <location>
        <begin position="324"/>
        <end position="429"/>
    </location>
</feature>
<evidence type="ECO:0000256" key="2">
    <source>
        <dbReference type="ARBA" id="ARBA00006660"/>
    </source>
</evidence>
<feature type="compositionally biased region" description="Polar residues" evidence="5">
    <location>
        <begin position="1"/>
        <end position="10"/>
    </location>
</feature>
<feature type="region of interest" description="Disordered" evidence="5">
    <location>
        <begin position="1"/>
        <end position="134"/>
    </location>
</feature>
<proteinExistence type="inferred from homology"/>
<evidence type="ECO:0000256" key="4">
    <source>
        <dbReference type="ARBA" id="ARBA00023242"/>
    </source>
</evidence>
<protein>
    <submittedName>
        <fullName evidence="10">Protein Red</fullName>
    </submittedName>
</protein>
<feature type="region of interest" description="Disordered" evidence="5">
    <location>
        <begin position="534"/>
        <end position="568"/>
    </location>
</feature>
<feature type="compositionally biased region" description="Basic and acidic residues" evidence="5">
    <location>
        <begin position="81"/>
        <end position="109"/>
    </location>
</feature>
<evidence type="ECO:0000313" key="9">
    <source>
        <dbReference type="Proteomes" id="UP000278807"/>
    </source>
</evidence>
<name>A0A0R3T2I5_RODNA</name>
<dbReference type="InterPro" id="IPR012916">
    <property type="entry name" value="RED_N"/>
</dbReference>
<keyword evidence="4" id="KW-0539">Nucleus</keyword>
<gene>
    <name evidence="8" type="ORF">HNAJ_LOCUS1153</name>
</gene>
<dbReference type="AlphaFoldDB" id="A0A0R3T2I5"/>
<reference evidence="10" key="1">
    <citation type="submission" date="2017-02" db="UniProtKB">
        <authorList>
            <consortium name="WormBaseParasite"/>
        </authorList>
    </citation>
    <scope>IDENTIFICATION</scope>
</reference>
<feature type="compositionally biased region" description="Basic and acidic residues" evidence="5">
    <location>
        <begin position="412"/>
        <end position="425"/>
    </location>
</feature>
<reference evidence="8 9" key="2">
    <citation type="submission" date="2018-11" db="EMBL/GenBank/DDBJ databases">
        <authorList>
            <consortium name="Pathogen Informatics"/>
        </authorList>
    </citation>
    <scope>NUCLEOTIDE SEQUENCE [LARGE SCALE GENOMIC DNA]</scope>
</reference>
<sequence>MSMNWDTISNPQPPPQDESVPKQVPLSNSDFRKLLLTAESQKTHRDVSNATAPRSRSDRPKSHSSKSRPPKSRPHHRKHRREDGGGDESRKSDKAPKYRDRARERREGKISSNMESLESTIHEETVEGGEDGEGDPNRLIHTADYRAVAPTTGADHAAERMRAIEESKYLGGDMENTHLVKGLDYALLKKMRRQIRSMELQADQELDKELEKPLGEDVIKREGTLETGLNFKTLMAEKIIETLFKSNQGPVERNEYFQPGRMAYRVELEDEMAEFEVPATVIRSKADCPLLDEATSNNSNLTTDDIIINKLAQIFAYTRAGRRQAKKAKMAKQKTDGPEYEAHASRQDEPKPKPKPIFDDAPSEYVPTKGRSSHRDREPESSSHRHRERNRDEPSSSSSKRYQSSSSNSARYFEKPVIEPEDKTAASKSAISATKDFVQQLASKFNTSAAAKATDEQANLERLIKKTEISGYDECYPGFAESYDAMGDSDEETDFSKMDMGNKKGPMGRWDFETQEEYGDYMSNREALPKAAYQYGVKKPEGRKTRRIGGSGGGAGSNQKEERAKVDRQLQQITSLINKRKQMAQVAVDSESKRMKY</sequence>
<evidence type="ECO:0000256" key="5">
    <source>
        <dbReference type="SAM" id="MobiDB-lite"/>
    </source>
</evidence>
<dbReference type="InterPro" id="IPR039896">
    <property type="entry name" value="Red-like"/>
</dbReference>
<organism evidence="10">
    <name type="scientific">Rodentolepis nana</name>
    <name type="common">Dwarf tapeworm</name>
    <name type="synonym">Hymenolepis nana</name>
    <dbReference type="NCBI Taxonomy" id="102285"/>
    <lineage>
        <taxon>Eukaryota</taxon>
        <taxon>Metazoa</taxon>
        <taxon>Spiralia</taxon>
        <taxon>Lophotrochozoa</taxon>
        <taxon>Platyhelminthes</taxon>
        <taxon>Cestoda</taxon>
        <taxon>Eucestoda</taxon>
        <taxon>Cyclophyllidea</taxon>
        <taxon>Hymenolepididae</taxon>
        <taxon>Rodentolepis</taxon>
    </lineage>
</organism>
<dbReference type="STRING" id="102285.A0A0R3T2I5"/>
<dbReference type="PANTHER" id="PTHR12765">
    <property type="entry name" value="RED PROTEIN IK FACTOR CYTOKINE IK"/>
    <property type="match status" value="1"/>
</dbReference>
<feature type="compositionally biased region" description="Low complexity" evidence="5">
    <location>
        <begin position="395"/>
        <end position="409"/>
    </location>
</feature>
<accession>A0A0R3T2I5</accession>
<keyword evidence="3" id="KW-0677">Repeat</keyword>
<feature type="compositionally biased region" description="Basic and acidic residues" evidence="5">
    <location>
        <begin position="333"/>
        <end position="358"/>
    </location>
</feature>
<dbReference type="EMBL" id="UZAE01000410">
    <property type="protein sequence ID" value="VDN97012.1"/>
    <property type="molecule type" value="Genomic_DNA"/>
</dbReference>
<evidence type="ECO:0000259" key="6">
    <source>
        <dbReference type="Pfam" id="PF07807"/>
    </source>
</evidence>
<dbReference type="GO" id="GO:0005634">
    <property type="term" value="C:nucleus"/>
    <property type="evidence" value="ECO:0007669"/>
    <property type="project" value="UniProtKB-SubCell"/>
</dbReference>
<dbReference type="Pfam" id="PF07808">
    <property type="entry name" value="RED_N"/>
    <property type="match status" value="1"/>
</dbReference>
<feature type="compositionally biased region" description="Polar residues" evidence="5">
    <location>
        <begin position="110"/>
        <end position="119"/>
    </location>
</feature>